<sequence>MRKTVIVMALSMASVFSVGIPAAWAFTCPILYEQCQQAIKQSKADAAVKQQVKQMCEDGIGLHKSGKHKESVEKLNEALGLLGKK</sequence>
<evidence type="ECO:0000313" key="3">
    <source>
        <dbReference type="Proteomes" id="UP000334340"/>
    </source>
</evidence>
<protein>
    <submittedName>
        <fullName evidence="2">Uncharacterized protein</fullName>
    </submittedName>
</protein>
<gene>
    <name evidence="2" type="ORF">MELA_01836</name>
</gene>
<dbReference type="EMBL" id="CABIKM010000026">
    <property type="protein sequence ID" value="VUZ85452.1"/>
    <property type="molecule type" value="Genomic_DNA"/>
</dbReference>
<dbReference type="Proteomes" id="UP000334340">
    <property type="component" value="Unassembled WGS sequence"/>
</dbReference>
<keyword evidence="1" id="KW-0732">Signal</keyword>
<organism evidence="2 3">
    <name type="scientific">Candidatus Methylomirabilis lanthanidiphila</name>
    <dbReference type="NCBI Taxonomy" id="2211376"/>
    <lineage>
        <taxon>Bacteria</taxon>
        <taxon>Candidatus Methylomirabilota</taxon>
        <taxon>Candidatus Methylomirabilia</taxon>
        <taxon>Candidatus Methylomirabilales</taxon>
        <taxon>Candidatus Methylomirabilaceae</taxon>
        <taxon>Candidatus Methylomirabilis</taxon>
    </lineage>
</organism>
<feature type="signal peptide" evidence="1">
    <location>
        <begin position="1"/>
        <end position="25"/>
    </location>
</feature>
<reference evidence="2 3" key="1">
    <citation type="submission" date="2019-07" db="EMBL/GenBank/DDBJ databases">
        <authorList>
            <person name="Cremers G."/>
        </authorList>
    </citation>
    <scope>NUCLEOTIDE SEQUENCE [LARGE SCALE GENOMIC DNA]</scope>
</reference>
<evidence type="ECO:0000313" key="2">
    <source>
        <dbReference type="EMBL" id="VUZ85452.1"/>
    </source>
</evidence>
<proteinExistence type="predicted"/>
<dbReference type="AlphaFoldDB" id="A0A564ZLC7"/>
<keyword evidence="3" id="KW-1185">Reference proteome</keyword>
<accession>A0A564ZLC7</accession>
<evidence type="ECO:0000256" key="1">
    <source>
        <dbReference type="SAM" id="SignalP"/>
    </source>
</evidence>
<name>A0A564ZLC7_9BACT</name>
<feature type="chain" id="PRO_5022085596" evidence="1">
    <location>
        <begin position="26"/>
        <end position="85"/>
    </location>
</feature>